<gene>
    <name evidence="3" type="ORF">PKOR_08040</name>
</gene>
<evidence type="ECO:0000256" key="2">
    <source>
        <dbReference type="SAM" id="SignalP"/>
    </source>
</evidence>
<dbReference type="Proteomes" id="UP000033109">
    <property type="component" value="Chromosome"/>
</dbReference>
<keyword evidence="4" id="KW-1185">Reference proteome</keyword>
<organism evidence="3 4">
    <name type="scientific">Pontibacter korlensis</name>
    <dbReference type="NCBI Taxonomy" id="400092"/>
    <lineage>
        <taxon>Bacteria</taxon>
        <taxon>Pseudomonadati</taxon>
        <taxon>Bacteroidota</taxon>
        <taxon>Cytophagia</taxon>
        <taxon>Cytophagales</taxon>
        <taxon>Hymenobacteraceae</taxon>
        <taxon>Pontibacter</taxon>
    </lineage>
</organism>
<dbReference type="PATRIC" id="fig|400092.3.peg.1774"/>
<feature type="region of interest" description="Disordered" evidence="1">
    <location>
        <begin position="24"/>
        <end position="62"/>
    </location>
</feature>
<feature type="compositionally biased region" description="Low complexity" evidence="1">
    <location>
        <begin position="26"/>
        <end position="48"/>
    </location>
</feature>
<dbReference type="RefSeq" id="WP_046310104.1">
    <property type="nucleotide sequence ID" value="NZ_CBCSCY010000010.1"/>
</dbReference>
<dbReference type="HOGENOM" id="CLU_1979507_0_0_10"/>
<dbReference type="OrthoDB" id="853240at2"/>
<evidence type="ECO:0000313" key="4">
    <source>
        <dbReference type="Proteomes" id="UP000033109"/>
    </source>
</evidence>
<sequence length="126" mass="13485">MKKATFFAAAIAILGFTSLDANAQMQGQGQQGQTQTQGQQGQQTGQTQEGNREQVTQDQLPEAIQNALKSDVYKEWTVGEIYKVTPTEGAANSEVVYEVRMTNASGQAGVVRLNEKGGAADSSDQE</sequence>
<accession>A0A0E3ZFU1</accession>
<name>A0A0E3ZFU1_9BACT</name>
<proteinExistence type="predicted"/>
<dbReference type="Gene3D" id="3.10.450.360">
    <property type="match status" value="1"/>
</dbReference>
<evidence type="ECO:0000313" key="3">
    <source>
        <dbReference type="EMBL" id="AKD03080.1"/>
    </source>
</evidence>
<reference evidence="3 4" key="1">
    <citation type="journal article" date="2015" name="Sci. Rep.">
        <title>Unraveling adaptation of Pontibacter korlensis to radiation and infertility in desert through complete genome and comparative transcriptomic analysis.</title>
        <authorList>
            <person name="Dai J."/>
            <person name="Dai W."/>
            <person name="Qiu C."/>
            <person name="Yang Z."/>
            <person name="Zhang Y."/>
            <person name="Zhou M."/>
            <person name="Zhang L."/>
            <person name="Fang C."/>
            <person name="Gao Q."/>
            <person name="Yang Q."/>
            <person name="Li X."/>
            <person name="Wang Z."/>
            <person name="Wang Z."/>
            <person name="Jia Z."/>
            <person name="Chen X."/>
        </authorList>
    </citation>
    <scope>NUCLEOTIDE SEQUENCE [LARGE SCALE GENOMIC DNA]</scope>
    <source>
        <strain evidence="3 4">X14-1T</strain>
    </source>
</reference>
<evidence type="ECO:0008006" key="5">
    <source>
        <dbReference type="Google" id="ProtNLM"/>
    </source>
</evidence>
<evidence type="ECO:0000256" key="1">
    <source>
        <dbReference type="SAM" id="MobiDB-lite"/>
    </source>
</evidence>
<dbReference type="AlphaFoldDB" id="A0A0E3ZFU1"/>
<feature type="chain" id="PRO_5002416974" description="PepSY domain-containing protein" evidence="2">
    <location>
        <begin position="24"/>
        <end position="126"/>
    </location>
</feature>
<feature type="signal peptide" evidence="2">
    <location>
        <begin position="1"/>
        <end position="23"/>
    </location>
</feature>
<dbReference type="KEGG" id="pko:PKOR_08040"/>
<dbReference type="EMBL" id="CP009621">
    <property type="protein sequence ID" value="AKD03080.1"/>
    <property type="molecule type" value="Genomic_DNA"/>
</dbReference>
<keyword evidence="2" id="KW-0732">Signal</keyword>
<protein>
    <recommendedName>
        <fullName evidence="5">PepSY domain-containing protein</fullName>
    </recommendedName>
</protein>